<keyword evidence="3" id="KW-1185">Reference proteome</keyword>
<dbReference type="HOGENOM" id="CLU_007542_0_0_1"/>
<accession>Q23MI7</accession>
<evidence type="ECO:0000256" key="1">
    <source>
        <dbReference type="SAM" id="Phobius"/>
    </source>
</evidence>
<sequence>MYSQIFSQQITFQLSNELQKVPIYIRTLNQYLSKLVANKVKYNPKHISSMVPLEMLHINQVDPQILKIFQRSPLLVNLWFQTNYTDISQLDELGQQKLHIFDRYHILSRAFQLQDAIKSKITQKTLIINDFLETFQYEALYSISGMNTTIKNQPKVPLCATGIDPRCRFWYIQSAQQQSVQMFPPSLIYATQIPSLSSLSCQRMMVQNKTTNSEQLESVVCLELRFNHTQNYFQNYASSTKQIYFIEPKSQILLYNSQKKLGVNSIETLQSQEFDNLQEQSEAFTFNQTLNQNYADIVFKKVNSINIDSLNEIKSFNQTFQYNRNGTQTIVIMNPVYIIDKRPKFEDLPTDLKSSLYQIKTPYVQINIISDEDLKKHSEQIENFFKTYFLIFYILLGILGSVSIIIVIIYTSKIKNIFYNSIKQLTKLLVKMNDQQLSQDIFDLVNEDDQLSLETYELYESFRMIYQIMLQSSEDYYKENETKQLLKLNKNIEFFKQFGNLKAVGTTLNNIGSILLQQGHYFQAMEHFQSSIVYAKYEIQQFCNQYPHTASILQQFCYTKKNDCDQNSLKQNKSTLSQVNKANSQFQMSYKERESFKIEEKSRFSILKVGGYNKKYKENQQTKKTSYTENNLLDEQKEDRNLLLTNLYQRQRNYIISLLAFQEFVDSQNQKVRTSQFQFNFWIEIKKLSKNLKEISKYLNESEFLEIETKVLLSKCYFKLKYHSKSEQTLFFCRKQLSQIQIKQLKNDNIQFQPVFKNKFNSERKSPQLCYRPTQDNYQKGSPVQIYLQPPNKQKLISFSIQKDDEEKNKTLNLLSQSNQFLNFNIQNQTNNLNISPHLKNDKLFDSIQGLPDQNKLYSQYQQLQNRIQNVSYQSNFRDLENIFEVFRDLDSDQQAKEFFKNYFSIDNMDLLLSFAEAEFLINQQQLIKAAEILTRIFEEKKTIISHYFFKLVQAIEQIFIKTKLPSKELSLMKQKFNQDTKIQIQMVYSSNIENKQLIQSLQLTSNLVKKVLINKGDQIGINFIDFSDGFIKTFMPLTQTQQINAFMCNIIKDIVQTVSNPVEHSKLMELIHELFDENELLNMNFNNEIISKINSNYSRIEILSKCQLSQQDIDCQSINQMTNQFLSHQKLQENQSQEILNKQQQKSFSPFIQLYFEQSKKIKQLSGDFSTDIDLKSYNQVDSGSQKSQNQQFNLNL</sequence>
<evidence type="ECO:0000313" key="3">
    <source>
        <dbReference type="Proteomes" id="UP000009168"/>
    </source>
</evidence>
<dbReference type="Proteomes" id="UP000009168">
    <property type="component" value="Unassembled WGS sequence"/>
</dbReference>
<protein>
    <submittedName>
        <fullName evidence="2">Tetratricopeptide repeat protein</fullName>
    </submittedName>
</protein>
<proteinExistence type="predicted"/>
<dbReference type="InterPro" id="IPR011990">
    <property type="entry name" value="TPR-like_helical_dom_sf"/>
</dbReference>
<organism evidence="2 3">
    <name type="scientific">Tetrahymena thermophila (strain SB210)</name>
    <dbReference type="NCBI Taxonomy" id="312017"/>
    <lineage>
        <taxon>Eukaryota</taxon>
        <taxon>Sar</taxon>
        <taxon>Alveolata</taxon>
        <taxon>Ciliophora</taxon>
        <taxon>Intramacronucleata</taxon>
        <taxon>Oligohymenophorea</taxon>
        <taxon>Hymenostomatida</taxon>
        <taxon>Tetrahymenina</taxon>
        <taxon>Tetrahymenidae</taxon>
        <taxon>Tetrahymena</taxon>
    </lineage>
</organism>
<dbReference type="KEGG" id="tet:TTHERM_00617750"/>
<dbReference type="EMBL" id="GG662661">
    <property type="protein sequence ID" value="EAR97652.3"/>
    <property type="molecule type" value="Genomic_DNA"/>
</dbReference>
<evidence type="ECO:0000313" key="2">
    <source>
        <dbReference type="EMBL" id="EAR97652.3"/>
    </source>
</evidence>
<keyword evidence="1" id="KW-0812">Transmembrane</keyword>
<name>Q23MI7_TETTS</name>
<keyword evidence="1" id="KW-0472">Membrane</keyword>
<dbReference type="Gene3D" id="1.25.40.10">
    <property type="entry name" value="Tetratricopeptide repeat domain"/>
    <property type="match status" value="1"/>
</dbReference>
<gene>
    <name evidence="2" type="ORF">TTHERM_00617750</name>
</gene>
<dbReference type="OrthoDB" id="298937at2759"/>
<reference evidence="3" key="1">
    <citation type="journal article" date="2006" name="PLoS Biol.">
        <title>Macronuclear genome sequence of the ciliate Tetrahymena thermophila, a model eukaryote.</title>
        <authorList>
            <person name="Eisen J.A."/>
            <person name="Coyne R.S."/>
            <person name="Wu M."/>
            <person name="Wu D."/>
            <person name="Thiagarajan M."/>
            <person name="Wortman J.R."/>
            <person name="Badger J.H."/>
            <person name="Ren Q."/>
            <person name="Amedeo P."/>
            <person name="Jones K.M."/>
            <person name="Tallon L.J."/>
            <person name="Delcher A.L."/>
            <person name="Salzberg S.L."/>
            <person name="Silva J.C."/>
            <person name="Haas B.J."/>
            <person name="Majoros W.H."/>
            <person name="Farzad M."/>
            <person name="Carlton J.M."/>
            <person name="Smith R.K. Jr."/>
            <person name="Garg J."/>
            <person name="Pearlman R.E."/>
            <person name="Karrer K.M."/>
            <person name="Sun L."/>
            <person name="Manning G."/>
            <person name="Elde N.C."/>
            <person name="Turkewitz A.P."/>
            <person name="Asai D.J."/>
            <person name="Wilkes D.E."/>
            <person name="Wang Y."/>
            <person name="Cai H."/>
            <person name="Collins K."/>
            <person name="Stewart B.A."/>
            <person name="Lee S.R."/>
            <person name="Wilamowska K."/>
            <person name="Weinberg Z."/>
            <person name="Ruzzo W.L."/>
            <person name="Wloga D."/>
            <person name="Gaertig J."/>
            <person name="Frankel J."/>
            <person name="Tsao C.-C."/>
            <person name="Gorovsky M.A."/>
            <person name="Keeling P.J."/>
            <person name="Waller R.F."/>
            <person name="Patron N.J."/>
            <person name="Cherry J.M."/>
            <person name="Stover N.A."/>
            <person name="Krieger C.J."/>
            <person name="del Toro C."/>
            <person name="Ryder H.F."/>
            <person name="Williamson S.C."/>
            <person name="Barbeau R.A."/>
            <person name="Hamilton E.P."/>
            <person name="Orias E."/>
        </authorList>
    </citation>
    <scope>NUCLEOTIDE SEQUENCE [LARGE SCALE GENOMIC DNA]</scope>
    <source>
        <strain evidence="3">SB210</strain>
    </source>
</reference>
<keyword evidence="1" id="KW-1133">Transmembrane helix</keyword>
<feature type="transmembrane region" description="Helical" evidence="1">
    <location>
        <begin position="388"/>
        <end position="410"/>
    </location>
</feature>
<dbReference type="AlphaFoldDB" id="Q23MI7"/>
<dbReference type="InParanoid" id="Q23MI7"/>
<dbReference type="RefSeq" id="XP_001017897.3">
    <property type="nucleotide sequence ID" value="XM_001017897.3"/>
</dbReference>
<dbReference type="GeneID" id="7823763"/>